<dbReference type="InterPro" id="IPR029063">
    <property type="entry name" value="SAM-dependent_MTases_sf"/>
</dbReference>
<dbReference type="EMBL" id="CADEPI010000125">
    <property type="protein sequence ID" value="CAB3376197.1"/>
    <property type="molecule type" value="Genomic_DNA"/>
</dbReference>
<dbReference type="InterPro" id="IPR010675">
    <property type="entry name" value="Bin3_C"/>
</dbReference>
<evidence type="ECO:0000256" key="5">
    <source>
        <dbReference type="PROSITE-ProRule" id="PRU00848"/>
    </source>
</evidence>
<gene>
    <name evidence="8" type="ORF">CLODIP_2_CD00738</name>
</gene>
<evidence type="ECO:0000259" key="7">
    <source>
        <dbReference type="PROSITE" id="PS51515"/>
    </source>
</evidence>
<dbReference type="CDD" id="cd02440">
    <property type="entry name" value="AdoMet_MTases"/>
    <property type="match status" value="1"/>
</dbReference>
<dbReference type="InterPro" id="IPR039772">
    <property type="entry name" value="Bin3-like"/>
</dbReference>
<dbReference type="Pfam" id="PF06859">
    <property type="entry name" value="Bin3"/>
    <property type="match status" value="1"/>
</dbReference>
<feature type="domain" description="Bin3-type SAM" evidence="7">
    <location>
        <begin position="1"/>
        <end position="246"/>
    </location>
</feature>
<dbReference type="PANTHER" id="PTHR12315:SF1">
    <property type="entry name" value="RNA 5'-MONOPHOSPHATE METHYLTRANSFERASE"/>
    <property type="match status" value="1"/>
</dbReference>
<dbReference type="Gene3D" id="3.40.50.150">
    <property type="entry name" value="Vaccinia Virus protein VP39"/>
    <property type="match status" value="1"/>
</dbReference>
<evidence type="ECO:0000256" key="1">
    <source>
        <dbReference type="ARBA" id="ARBA00008361"/>
    </source>
</evidence>
<protein>
    <recommendedName>
        <fullName evidence="6">RNA methyltransferase</fullName>
        <ecNumber evidence="6">2.1.1.-</ecNumber>
    </recommendedName>
</protein>
<keyword evidence="9" id="KW-1185">Reference proteome</keyword>
<dbReference type="GO" id="GO:0005737">
    <property type="term" value="C:cytoplasm"/>
    <property type="evidence" value="ECO:0007669"/>
    <property type="project" value="TreeGrafter"/>
</dbReference>
<dbReference type="GO" id="GO:0008171">
    <property type="term" value="F:O-methyltransferase activity"/>
    <property type="evidence" value="ECO:0007669"/>
    <property type="project" value="UniProtKB-UniRule"/>
</dbReference>
<evidence type="ECO:0000256" key="6">
    <source>
        <dbReference type="RuleBase" id="RU367087"/>
    </source>
</evidence>
<reference evidence="8 9" key="1">
    <citation type="submission" date="2020-04" db="EMBL/GenBank/DDBJ databases">
        <authorList>
            <person name="Alioto T."/>
            <person name="Alioto T."/>
            <person name="Gomez Garrido J."/>
        </authorList>
    </citation>
    <scope>NUCLEOTIDE SEQUENCE [LARGE SCALE GENOMIC DNA]</scope>
</reference>
<dbReference type="PANTHER" id="PTHR12315">
    <property type="entry name" value="BICOID-INTERACTING PROTEIN RELATED"/>
    <property type="match status" value="1"/>
</dbReference>
<dbReference type="GO" id="GO:2000632">
    <property type="term" value="P:negative regulation of pre-miRNA processing"/>
    <property type="evidence" value="ECO:0007669"/>
    <property type="project" value="TreeGrafter"/>
</dbReference>
<comment type="similarity">
    <text evidence="1 6">Belongs to the methyltransferase superfamily.</text>
</comment>
<dbReference type="GO" id="GO:0032259">
    <property type="term" value="P:methylation"/>
    <property type="evidence" value="ECO:0007669"/>
    <property type="project" value="UniProtKB-KW"/>
</dbReference>
<accession>A0A8S1D3F2</accession>
<name>A0A8S1D3F2_9INSE</name>
<organism evidence="8 9">
    <name type="scientific">Cloeon dipterum</name>
    <dbReference type="NCBI Taxonomy" id="197152"/>
    <lineage>
        <taxon>Eukaryota</taxon>
        <taxon>Metazoa</taxon>
        <taxon>Ecdysozoa</taxon>
        <taxon>Arthropoda</taxon>
        <taxon>Hexapoda</taxon>
        <taxon>Insecta</taxon>
        <taxon>Pterygota</taxon>
        <taxon>Palaeoptera</taxon>
        <taxon>Ephemeroptera</taxon>
        <taxon>Pisciforma</taxon>
        <taxon>Baetidae</taxon>
        <taxon>Cloeon</taxon>
    </lineage>
</organism>
<evidence type="ECO:0000256" key="3">
    <source>
        <dbReference type="ARBA" id="ARBA00022679"/>
    </source>
</evidence>
<evidence type="ECO:0000256" key="4">
    <source>
        <dbReference type="ARBA" id="ARBA00022691"/>
    </source>
</evidence>
<evidence type="ECO:0000313" key="9">
    <source>
        <dbReference type="Proteomes" id="UP000494165"/>
    </source>
</evidence>
<keyword evidence="2 6" id="KW-0489">Methyltransferase</keyword>
<dbReference type="GO" id="GO:0008173">
    <property type="term" value="F:RNA methyltransferase activity"/>
    <property type="evidence" value="ECO:0007669"/>
    <property type="project" value="UniProtKB-UniRule"/>
</dbReference>
<evidence type="ECO:0000256" key="2">
    <source>
        <dbReference type="ARBA" id="ARBA00022603"/>
    </source>
</evidence>
<dbReference type="EC" id="2.1.1.-" evidence="6"/>
<dbReference type="Proteomes" id="UP000494165">
    <property type="component" value="Unassembled WGS sequence"/>
</dbReference>
<dbReference type="AlphaFoldDB" id="A0A8S1D3F2"/>
<keyword evidence="3 6" id="KW-0808">Transferase</keyword>
<evidence type="ECO:0000313" key="8">
    <source>
        <dbReference type="EMBL" id="CAB3376197.1"/>
    </source>
</evidence>
<proteinExistence type="inferred from homology"/>
<dbReference type="OrthoDB" id="273070at2759"/>
<dbReference type="InterPro" id="IPR024160">
    <property type="entry name" value="BIN3_SAM-bd_dom"/>
</dbReference>
<dbReference type="PROSITE" id="PS51515">
    <property type="entry name" value="BIN3_SAM"/>
    <property type="match status" value="1"/>
</dbReference>
<comment type="caution">
    <text evidence="8">The sequence shown here is derived from an EMBL/GenBank/DDBJ whole genome shotgun (WGS) entry which is preliminary data.</text>
</comment>
<sequence>MEDPKLDFTGDNPGAVRHGNFINYYQFHPASERIQKLPLDIWTHPSSDKIVCLDVGCNTGELTVELLRFLQANLRTTNEKIPKIQMVGVDLDPVLISRANEQFTDVENIEFKTLDVMKEDSLSHLESVAAKHGCSRFSAVFLMSVTMWVHLTSGDKAFHLFLKNTANLAEKWVVIESQPWKCYRNAQRRLISSGGRGFELYSKLTVKGVQIPKFVDKVLCDECGMKKIFETDPTKWNRTICIYEKY</sequence>
<keyword evidence="4 5" id="KW-0949">S-adenosyl-L-methionine</keyword>
<dbReference type="SUPFAM" id="SSF53335">
    <property type="entry name" value="S-adenosyl-L-methionine-dependent methyltransferases"/>
    <property type="match status" value="1"/>
</dbReference>